<dbReference type="PANTHER" id="PTHR22762">
    <property type="entry name" value="ALPHA-GLUCOSIDASE"/>
    <property type="match status" value="1"/>
</dbReference>
<comment type="caution">
    <text evidence="11">The sequence shown here is derived from an EMBL/GenBank/DDBJ whole genome shotgun (WGS) entry which is preliminary data.</text>
</comment>
<evidence type="ECO:0000256" key="1">
    <source>
        <dbReference type="ARBA" id="ARBA00007806"/>
    </source>
</evidence>
<dbReference type="Gene3D" id="2.60.40.1180">
    <property type="entry name" value="Golgi alpha-mannosidase II"/>
    <property type="match status" value="2"/>
</dbReference>
<feature type="signal peptide" evidence="7">
    <location>
        <begin position="1"/>
        <end position="19"/>
    </location>
</feature>
<keyword evidence="3" id="KW-0325">Glycoprotein</keyword>
<feature type="domain" description="Glycoside hydrolase family 31 TIM barrel" evidence="8">
    <location>
        <begin position="305"/>
        <end position="561"/>
    </location>
</feature>
<dbReference type="Gene3D" id="2.60.40.1760">
    <property type="entry name" value="glycosyl hydrolase (family 31)"/>
    <property type="match status" value="1"/>
</dbReference>
<dbReference type="GO" id="GO:0004558">
    <property type="term" value="F:alpha-1,4-glucosidase activity"/>
    <property type="evidence" value="ECO:0007669"/>
    <property type="project" value="TreeGrafter"/>
</dbReference>
<dbReference type="PROSITE" id="PS00129">
    <property type="entry name" value="GLYCOSYL_HYDROL_F31_1"/>
    <property type="match status" value="1"/>
</dbReference>
<dbReference type="SUPFAM" id="SSF51011">
    <property type="entry name" value="Glycosyl hydrolase domain"/>
    <property type="match status" value="1"/>
</dbReference>
<dbReference type="InterPro" id="IPR025887">
    <property type="entry name" value="Glyco_hydro_31_N_dom"/>
</dbReference>
<dbReference type="InterPro" id="IPR048395">
    <property type="entry name" value="Glyco_hydro_31_C"/>
</dbReference>
<protein>
    <recommendedName>
        <fullName evidence="5">Maltase</fullName>
    </recommendedName>
</protein>
<evidence type="ECO:0000256" key="3">
    <source>
        <dbReference type="ARBA" id="ARBA00023180"/>
    </source>
</evidence>
<dbReference type="InterPro" id="IPR013780">
    <property type="entry name" value="Glyco_hydro_b"/>
</dbReference>
<dbReference type="Pfam" id="PF01055">
    <property type="entry name" value="Glyco_hydro_31_2nd"/>
    <property type="match status" value="1"/>
</dbReference>
<keyword evidence="2 6" id="KW-0378">Hydrolase</keyword>
<gene>
    <name evidence="11" type="ORF">Anas_05295</name>
</gene>
<dbReference type="InterPro" id="IPR000322">
    <property type="entry name" value="Glyco_hydro_31_TIM"/>
</dbReference>
<evidence type="ECO:0000256" key="4">
    <source>
        <dbReference type="ARBA" id="ARBA00023295"/>
    </source>
</evidence>
<dbReference type="EMBL" id="SEYY01022188">
    <property type="protein sequence ID" value="KAB7495722.1"/>
    <property type="molecule type" value="Genomic_DNA"/>
</dbReference>
<keyword evidence="4 6" id="KW-0326">Glycosidase</keyword>
<evidence type="ECO:0000256" key="7">
    <source>
        <dbReference type="SAM" id="SignalP"/>
    </source>
</evidence>
<comment type="similarity">
    <text evidence="1 6">Belongs to the glycosyl hydrolase 31 family.</text>
</comment>
<dbReference type="Proteomes" id="UP000326759">
    <property type="component" value="Unassembled WGS sequence"/>
</dbReference>
<feature type="domain" description="Glycosyl hydrolase family 31 C-terminal" evidence="10">
    <location>
        <begin position="598"/>
        <end position="685"/>
    </location>
</feature>
<dbReference type="InterPro" id="IPR017853">
    <property type="entry name" value="GH"/>
</dbReference>
<dbReference type="OrthoDB" id="1334205at2759"/>
<evidence type="ECO:0000259" key="8">
    <source>
        <dbReference type="Pfam" id="PF01055"/>
    </source>
</evidence>
<dbReference type="CDD" id="cd14752">
    <property type="entry name" value="GH31_N"/>
    <property type="match status" value="1"/>
</dbReference>
<evidence type="ECO:0000256" key="2">
    <source>
        <dbReference type="ARBA" id="ARBA00022801"/>
    </source>
</evidence>
<reference evidence="11 12" key="1">
    <citation type="journal article" date="2019" name="PLoS Biol.">
        <title>Sex chromosomes control vertical transmission of feminizing Wolbachia symbionts in an isopod.</title>
        <authorList>
            <person name="Becking T."/>
            <person name="Chebbi M.A."/>
            <person name="Giraud I."/>
            <person name="Moumen B."/>
            <person name="Laverre T."/>
            <person name="Caubet Y."/>
            <person name="Peccoud J."/>
            <person name="Gilbert C."/>
            <person name="Cordaux R."/>
        </authorList>
    </citation>
    <scope>NUCLEOTIDE SEQUENCE [LARGE SCALE GENOMIC DNA]</scope>
    <source>
        <strain evidence="11">ANa2</strain>
        <tissue evidence="11">Whole body excluding digestive tract and cuticle</tissue>
    </source>
</reference>
<evidence type="ECO:0000313" key="11">
    <source>
        <dbReference type="EMBL" id="KAB7495722.1"/>
    </source>
</evidence>
<feature type="chain" id="PRO_5024376993" description="Maltase" evidence="7">
    <location>
        <begin position="20"/>
        <end position="773"/>
    </location>
</feature>
<evidence type="ECO:0000259" key="10">
    <source>
        <dbReference type="Pfam" id="PF21365"/>
    </source>
</evidence>
<dbReference type="GO" id="GO:0005975">
    <property type="term" value="P:carbohydrate metabolic process"/>
    <property type="evidence" value="ECO:0007669"/>
    <property type="project" value="InterPro"/>
</dbReference>
<dbReference type="Gene3D" id="3.20.20.80">
    <property type="entry name" value="Glycosidases"/>
    <property type="match status" value="2"/>
</dbReference>
<evidence type="ECO:0000259" key="9">
    <source>
        <dbReference type="Pfam" id="PF13802"/>
    </source>
</evidence>
<keyword evidence="12" id="KW-1185">Reference proteome</keyword>
<feature type="domain" description="Glycoside hydrolase family 31 N-terminal" evidence="9">
    <location>
        <begin position="152"/>
        <end position="257"/>
    </location>
</feature>
<keyword evidence="7" id="KW-0732">Signal</keyword>
<dbReference type="Pfam" id="PF21365">
    <property type="entry name" value="Glyco_hydro_31_3rd"/>
    <property type="match status" value="1"/>
</dbReference>
<dbReference type="Pfam" id="PF13802">
    <property type="entry name" value="Gal_mutarotas_2"/>
    <property type="match status" value="1"/>
</dbReference>
<evidence type="ECO:0000256" key="6">
    <source>
        <dbReference type="RuleBase" id="RU361185"/>
    </source>
</evidence>
<evidence type="ECO:0000313" key="12">
    <source>
        <dbReference type="Proteomes" id="UP000326759"/>
    </source>
</evidence>
<dbReference type="InterPro" id="IPR011013">
    <property type="entry name" value="Gal_mutarotase_sf_dom"/>
</dbReference>
<name>A0A5N5SPE8_9CRUS</name>
<evidence type="ECO:0000256" key="5">
    <source>
        <dbReference type="ARBA" id="ARBA00041343"/>
    </source>
</evidence>
<dbReference type="SUPFAM" id="SSF74650">
    <property type="entry name" value="Galactose mutarotase-like"/>
    <property type="match status" value="1"/>
</dbReference>
<dbReference type="PANTHER" id="PTHR22762:SF133">
    <property type="entry name" value="P-TYPE DOMAIN-CONTAINING PROTEIN"/>
    <property type="match status" value="1"/>
</dbReference>
<dbReference type="GO" id="GO:0030246">
    <property type="term" value="F:carbohydrate binding"/>
    <property type="evidence" value="ECO:0007669"/>
    <property type="project" value="InterPro"/>
</dbReference>
<dbReference type="SUPFAM" id="SSF51445">
    <property type="entry name" value="(Trans)glycosidases"/>
    <property type="match status" value="1"/>
</dbReference>
<organism evidence="11 12">
    <name type="scientific">Armadillidium nasatum</name>
    <dbReference type="NCBI Taxonomy" id="96803"/>
    <lineage>
        <taxon>Eukaryota</taxon>
        <taxon>Metazoa</taxon>
        <taxon>Ecdysozoa</taxon>
        <taxon>Arthropoda</taxon>
        <taxon>Crustacea</taxon>
        <taxon>Multicrustacea</taxon>
        <taxon>Malacostraca</taxon>
        <taxon>Eumalacostraca</taxon>
        <taxon>Peracarida</taxon>
        <taxon>Isopoda</taxon>
        <taxon>Oniscidea</taxon>
        <taxon>Crinocheta</taxon>
        <taxon>Armadillidiidae</taxon>
        <taxon>Armadillidium</taxon>
    </lineage>
</organism>
<accession>A0A5N5SPE8</accession>
<dbReference type="AlphaFoldDB" id="A0A5N5SPE8"/>
<dbReference type="InterPro" id="IPR030458">
    <property type="entry name" value="Glyco_hydro_31_AS"/>
</dbReference>
<proteinExistence type="inferred from homology"/>
<sequence length="773" mass="86971">MFKMKFILGVLLLSVVAFAQENVVPIICPVPGNPDPTTVTEDQCNTYTACEYTSGICHMKQNNESGYLLASEPVVSTTGIQLSLKKANPENTLFGADIEELTVDILYHHNYHFEIKIYDSSQSRYEVPIQRNLPDTPGTDPIFEIRTPTAVDEPFYIDVRRKSTGSVLFRTVGPLTFEDQFIQLTSHVYSPYFYGIGEICHSSLLRSFDERITNVLFARDRAPYPGSQDNLYGSHPYYINIEDYEGNTHSVFLDNSNAIEYSTFLIGSTPSVTIRTIGGILDFHFFLGPTPDDVTVQYTEFIGRPFLPPYWSLGFQLSRYGYNSLDNYKDTQYFDIDYMDGRRDFTYDETNFATLPDVATQLHSENMKLVLMFDPAIAIDFDTYPPSQRGKDSDVYVKYSDPSYIPDDQPASTSDYVVGNSVGFDGVWIDMNEPSNFGTNTDQYFDATGRGALQCPDNNLEKPPYGTLVASTASTSTLSEATICMSSKQTDGTNDYLHYDVHNIYGFSESVATYRGLTETVLPGERPFVLTRSSFPGTGQYVAHWLGDNKSAWEDLKASIIARPDWPNVLQASKDALTIRYKYLPFLYTSLHRAHMFGNSAIRPVFSVFPSDLNARGIDDQFFWSDKLLVAPVVEQGATGRYIYLPNSLWYDLLDGTLVAHMTTVLYVETPIEKIPLYVKGGSILPFQSPSLTTVESRNNPFGLTIALDSNNFAEGELFWDDGHTEHTMDESYIGTFTYDQGNLTLSIQYNQDIASDLVLTSINVYGYPFKPI</sequence>